<dbReference type="EMBL" id="CP163441">
    <property type="protein sequence ID" value="XDQ45216.1"/>
    <property type="molecule type" value="Genomic_DNA"/>
</dbReference>
<keyword evidence="2" id="KW-0808">Transferase</keyword>
<protein>
    <submittedName>
        <fullName evidence="2">Polysaccharide pyruvyl transferase family protein</fullName>
    </submittedName>
</protein>
<proteinExistence type="predicted"/>
<name>A0AB39QSC2_9ACTN</name>
<dbReference type="AlphaFoldDB" id="A0AB39QSC2"/>
<dbReference type="GO" id="GO:0016740">
    <property type="term" value="F:transferase activity"/>
    <property type="evidence" value="ECO:0007669"/>
    <property type="project" value="UniProtKB-KW"/>
</dbReference>
<dbReference type="Pfam" id="PF04230">
    <property type="entry name" value="PS_pyruv_trans"/>
    <property type="match status" value="1"/>
</dbReference>
<accession>A0AB39QSC2</accession>
<reference evidence="2" key="1">
    <citation type="submission" date="2024-07" db="EMBL/GenBank/DDBJ databases">
        <authorList>
            <person name="Yu S.T."/>
        </authorList>
    </citation>
    <scope>NUCLEOTIDE SEQUENCE</scope>
    <source>
        <strain evidence="2">R39</strain>
    </source>
</reference>
<organism evidence="2">
    <name type="scientific">Streptomyces sp. R39</name>
    <dbReference type="NCBI Taxonomy" id="3238631"/>
    <lineage>
        <taxon>Bacteria</taxon>
        <taxon>Bacillati</taxon>
        <taxon>Actinomycetota</taxon>
        <taxon>Actinomycetes</taxon>
        <taxon>Kitasatosporales</taxon>
        <taxon>Streptomycetaceae</taxon>
        <taxon>Streptomyces</taxon>
    </lineage>
</organism>
<dbReference type="InterPro" id="IPR007345">
    <property type="entry name" value="Polysacch_pyruvyl_Trfase"/>
</dbReference>
<evidence type="ECO:0000313" key="2">
    <source>
        <dbReference type="EMBL" id="XDQ45216.1"/>
    </source>
</evidence>
<dbReference type="PANTHER" id="PTHR36836:SF1">
    <property type="entry name" value="COLANIC ACID BIOSYNTHESIS PROTEIN WCAK"/>
    <property type="match status" value="1"/>
</dbReference>
<gene>
    <name evidence="2" type="ORF">AB5J52_24825</name>
</gene>
<dbReference type="PANTHER" id="PTHR36836">
    <property type="entry name" value="COLANIC ACID BIOSYNTHESIS PROTEIN WCAK"/>
    <property type="match status" value="1"/>
</dbReference>
<sequence>MRERRQFIYLGWQGFNNFGDDLMHRMWQAALADPLAVAAPAGRRGFVAAAPRFAAHRVRRVRTERVLLLGGGTTIGFADWARRTRLAMACFGARALVVAGAGAAASHDRFALGLQAADWAKWRGMRDVALFGVRGPLTQQECARHWRQTEVIGDPALLYPVYAPASPPPTPRGTIGVCLGASPTSRFDVPAVAGAVTAYRSRHPDRPVRVLQLCDSDAAVAHALASRLKAPVIAFDGDVPTMMRAVAECSLLVSERLHGVVAAVALGVPALPLAYATKCDDFWLSATGRLPTLRTGATGSQILEGMEKAADPLLTEAVSREVRVLQDRFKSAVDVLRQWQEHRIDTQELVRHQ</sequence>
<feature type="domain" description="Polysaccharide pyruvyl transferase" evidence="1">
    <location>
        <begin position="125"/>
        <end position="275"/>
    </location>
</feature>
<dbReference type="RefSeq" id="WP_369223933.1">
    <property type="nucleotide sequence ID" value="NZ_CP163441.1"/>
</dbReference>
<evidence type="ECO:0000259" key="1">
    <source>
        <dbReference type="Pfam" id="PF04230"/>
    </source>
</evidence>